<keyword evidence="2" id="KW-1185">Reference proteome</keyword>
<evidence type="ECO:0000313" key="2">
    <source>
        <dbReference type="Proteomes" id="UP001276659"/>
    </source>
</evidence>
<gene>
    <name evidence="1" type="ORF">OEA41_003395</name>
</gene>
<organism evidence="1 2">
    <name type="scientific">Lepraria neglecta</name>
    <dbReference type="NCBI Taxonomy" id="209136"/>
    <lineage>
        <taxon>Eukaryota</taxon>
        <taxon>Fungi</taxon>
        <taxon>Dikarya</taxon>
        <taxon>Ascomycota</taxon>
        <taxon>Pezizomycotina</taxon>
        <taxon>Lecanoromycetes</taxon>
        <taxon>OSLEUM clade</taxon>
        <taxon>Lecanoromycetidae</taxon>
        <taxon>Lecanorales</taxon>
        <taxon>Lecanorineae</taxon>
        <taxon>Stereocaulaceae</taxon>
        <taxon>Lepraria</taxon>
    </lineage>
</organism>
<comment type="caution">
    <text evidence="1">The sequence shown here is derived from an EMBL/GenBank/DDBJ whole genome shotgun (WGS) entry which is preliminary data.</text>
</comment>
<reference evidence="1" key="1">
    <citation type="submission" date="2022-11" db="EMBL/GenBank/DDBJ databases">
        <title>Chromosomal genome sequence assembly and mating type (MAT) locus characterization of the leprose asexual lichenized fungus Lepraria neglecta (Nyl.) Erichsen.</title>
        <authorList>
            <person name="Allen J.L."/>
            <person name="Pfeffer B."/>
        </authorList>
    </citation>
    <scope>NUCLEOTIDE SEQUENCE</scope>
    <source>
        <strain evidence="1">Allen 5258</strain>
    </source>
</reference>
<sequence length="148" mass="16081">MAVKKGLAREVETAAKAMKKMHKKGIRILPSGDYGFAWAPHGTKEMPRHYRDMILADGNSLEDFSILQAFIPRGAAHLPMRVVTEGESVIPVRIKGRRWQPKKVDVEAGLNSQATNGTNGHMKGDSKGVGFFKVGIAEDDGPVEGDNG</sequence>
<dbReference type="AlphaFoldDB" id="A0AAE0DIY8"/>
<protein>
    <submittedName>
        <fullName evidence="1">Uncharacterized protein</fullName>
    </submittedName>
</protein>
<proteinExistence type="predicted"/>
<dbReference type="EMBL" id="JASNWA010000008">
    <property type="protein sequence ID" value="KAK3171311.1"/>
    <property type="molecule type" value="Genomic_DNA"/>
</dbReference>
<evidence type="ECO:0000313" key="1">
    <source>
        <dbReference type="EMBL" id="KAK3171311.1"/>
    </source>
</evidence>
<name>A0AAE0DIY8_9LECA</name>
<accession>A0AAE0DIY8</accession>
<dbReference type="Proteomes" id="UP001276659">
    <property type="component" value="Unassembled WGS sequence"/>
</dbReference>